<feature type="compositionally biased region" description="Polar residues" evidence="1">
    <location>
        <begin position="77"/>
        <end position="89"/>
    </location>
</feature>
<evidence type="ECO:0000313" key="5">
    <source>
        <dbReference type="Proteomes" id="UP001347796"/>
    </source>
</evidence>
<name>A0AAN8PI72_PATCE</name>
<feature type="transmembrane region" description="Helical" evidence="2">
    <location>
        <begin position="214"/>
        <end position="237"/>
    </location>
</feature>
<feature type="signal peptide" evidence="3">
    <location>
        <begin position="1"/>
        <end position="27"/>
    </location>
</feature>
<feature type="chain" id="PRO_5043050652" evidence="3">
    <location>
        <begin position="28"/>
        <end position="277"/>
    </location>
</feature>
<evidence type="ECO:0000256" key="1">
    <source>
        <dbReference type="SAM" id="MobiDB-lite"/>
    </source>
</evidence>
<keyword evidence="5" id="KW-1185">Reference proteome</keyword>
<gene>
    <name evidence="4" type="ORF">SNE40_019267</name>
</gene>
<keyword evidence="3" id="KW-0732">Signal</keyword>
<keyword evidence="2" id="KW-0812">Transmembrane</keyword>
<feature type="compositionally biased region" description="Polar residues" evidence="1">
    <location>
        <begin position="169"/>
        <end position="187"/>
    </location>
</feature>
<evidence type="ECO:0000256" key="2">
    <source>
        <dbReference type="SAM" id="Phobius"/>
    </source>
</evidence>
<evidence type="ECO:0000256" key="3">
    <source>
        <dbReference type="SAM" id="SignalP"/>
    </source>
</evidence>
<comment type="caution">
    <text evidence="4">The sequence shown here is derived from an EMBL/GenBank/DDBJ whole genome shotgun (WGS) entry which is preliminary data.</text>
</comment>
<keyword evidence="2" id="KW-0472">Membrane</keyword>
<organism evidence="4 5">
    <name type="scientific">Patella caerulea</name>
    <name type="common">Rayed Mediterranean limpet</name>
    <dbReference type="NCBI Taxonomy" id="87958"/>
    <lineage>
        <taxon>Eukaryota</taxon>
        <taxon>Metazoa</taxon>
        <taxon>Spiralia</taxon>
        <taxon>Lophotrochozoa</taxon>
        <taxon>Mollusca</taxon>
        <taxon>Gastropoda</taxon>
        <taxon>Patellogastropoda</taxon>
        <taxon>Patelloidea</taxon>
        <taxon>Patellidae</taxon>
        <taxon>Patella</taxon>
    </lineage>
</organism>
<feature type="compositionally biased region" description="Basic and acidic residues" evidence="1">
    <location>
        <begin position="47"/>
        <end position="76"/>
    </location>
</feature>
<dbReference type="Proteomes" id="UP001347796">
    <property type="component" value="Unassembled WGS sequence"/>
</dbReference>
<sequence length="277" mass="30918">MLFPGKNALCLWFLYVLLNGPIHCVYGCRDRESGASGHDSSDLEVDDASRDDNRRPIYTENLQDRHAPARFGERIGHTQSAEVYGQTSGFEERRISRRSNVAGGFENTNDEISIARMNRRRQQESEDHTRLDSVSPTTESSVNTTTDLSSSSSSSTSSSETTTAIPDIQISTTTSIDFTPTSNSHPLSTGLKDAESIDTTEENSTTIDQLMPLWILKSFIASFTIVISTVLGCYVCYNYKYGWVTNSLPKKRKKSVKRTNKRIMDENDELSSGYFSS</sequence>
<feature type="compositionally biased region" description="Low complexity" evidence="1">
    <location>
        <begin position="140"/>
        <end position="163"/>
    </location>
</feature>
<proteinExistence type="predicted"/>
<dbReference type="EMBL" id="JAZGQO010000014">
    <property type="protein sequence ID" value="KAK6171000.1"/>
    <property type="molecule type" value="Genomic_DNA"/>
</dbReference>
<reference evidence="4 5" key="1">
    <citation type="submission" date="2024-01" db="EMBL/GenBank/DDBJ databases">
        <title>The genome of the rayed Mediterranean limpet Patella caerulea (Linnaeus, 1758).</title>
        <authorList>
            <person name="Anh-Thu Weber A."/>
            <person name="Halstead-Nussloch G."/>
        </authorList>
    </citation>
    <scope>NUCLEOTIDE SEQUENCE [LARGE SCALE GENOMIC DNA]</scope>
    <source>
        <strain evidence="4">AATW-2023a</strain>
        <tissue evidence="4">Whole specimen</tissue>
    </source>
</reference>
<keyword evidence="2" id="KW-1133">Transmembrane helix</keyword>
<protein>
    <submittedName>
        <fullName evidence="4">Uncharacterized protein</fullName>
    </submittedName>
</protein>
<accession>A0AAN8PI72</accession>
<feature type="compositionally biased region" description="Basic and acidic residues" evidence="1">
    <location>
        <begin position="121"/>
        <end position="131"/>
    </location>
</feature>
<dbReference type="AlphaFoldDB" id="A0AAN8PI72"/>
<feature type="region of interest" description="Disordered" evidence="1">
    <location>
        <begin position="32"/>
        <end position="197"/>
    </location>
</feature>
<evidence type="ECO:0000313" key="4">
    <source>
        <dbReference type="EMBL" id="KAK6171000.1"/>
    </source>
</evidence>